<dbReference type="EMBL" id="GL440871">
    <property type="protein sequence ID" value="EFN65278.1"/>
    <property type="molecule type" value="Genomic_DNA"/>
</dbReference>
<evidence type="ECO:0000313" key="3">
    <source>
        <dbReference type="Proteomes" id="UP000000311"/>
    </source>
</evidence>
<dbReference type="Pfam" id="PF01541">
    <property type="entry name" value="GIY-YIG"/>
    <property type="match status" value="1"/>
</dbReference>
<feature type="domain" description="GIY-YIG" evidence="1">
    <location>
        <begin position="180"/>
        <end position="267"/>
    </location>
</feature>
<dbReference type="CDD" id="cd10442">
    <property type="entry name" value="GIY-YIG_PLEs"/>
    <property type="match status" value="1"/>
</dbReference>
<dbReference type="OMA" id="NNIDXAN"/>
<dbReference type="InterPro" id="IPR035901">
    <property type="entry name" value="GIY-YIG_endonuc_sf"/>
</dbReference>
<proteinExistence type="predicted"/>
<dbReference type="PROSITE" id="PS50164">
    <property type="entry name" value="GIY_YIG"/>
    <property type="match status" value="1"/>
</dbReference>
<evidence type="ECO:0000313" key="2">
    <source>
        <dbReference type="EMBL" id="EFN65278.1"/>
    </source>
</evidence>
<dbReference type="PANTHER" id="PTHR21301:SF10">
    <property type="entry name" value="REVERSE TRANSCRIPTASE DOMAIN-CONTAINING PROTEIN"/>
    <property type="match status" value="1"/>
</dbReference>
<evidence type="ECO:0000259" key="1">
    <source>
        <dbReference type="PROSITE" id="PS50164"/>
    </source>
</evidence>
<dbReference type="SUPFAM" id="SSF82771">
    <property type="entry name" value="GIY-YIG endonuclease"/>
    <property type="match status" value="1"/>
</dbReference>
<dbReference type="AlphaFoldDB" id="E2AMR1"/>
<organism evidence="3">
    <name type="scientific">Camponotus floridanus</name>
    <name type="common">Florida carpenter ant</name>
    <dbReference type="NCBI Taxonomy" id="104421"/>
    <lineage>
        <taxon>Eukaryota</taxon>
        <taxon>Metazoa</taxon>
        <taxon>Ecdysozoa</taxon>
        <taxon>Arthropoda</taxon>
        <taxon>Hexapoda</taxon>
        <taxon>Insecta</taxon>
        <taxon>Pterygota</taxon>
        <taxon>Neoptera</taxon>
        <taxon>Endopterygota</taxon>
        <taxon>Hymenoptera</taxon>
        <taxon>Apocrita</taxon>
        <taxon>Aculeata</taxon>
        <taxon>Formicoidea</taxon>
        <taxon>Formicidae</taxon>
        <taxon>Formicinae</taxon>
        <taxon>Camponotus</taxon>
    </lineage>
</organism>
<keyword evidence="3" id="KW-1185">Reference proteome</keyword>
<dbReference type="PANTHER" id="PTHR21301">
    <property type="entry name" value="REVERSE TRANSCRIPTASE"/>
    <property type="match status" value="1"/>
</dbReference>
<feature type="non-terminal residue" evidence="2">
    <location>
        <position position="281"/>
    </location>
</feature>
<protein>
    <recommendedName>
        <fullName evidence="1">GIY-YIG domain-containing protein</fullName>
    </recommendedName>
</protein>
<feature type="non-terminal residue" evidence="2">
    <location>
        <position position="1"/>
    </location>
</feature>
<dbReference type="SMART" id="SM00465">
    <property type="entry name" value="GIYc"/>
    <property type="match status" value="1"/>
</dbReference>
<reference evidence="2 3" key="1">
    <citation type="journal article" date="2010" name="Science">
        <title>Genomic comparison of the ants Camponotus floridanus and Harpegnathos saltator.</title>
        <authorList>
            <person name="Bonasio R."/>
            <person name="Zhang G."/>
            <person name="Ye C."/>
            <person name="Mutti N.S."/>
            <person name="Fang X."/>
            <person name="Qin N."/>
            <person name="Donahue G."/>
            <person name="Yang P."/>
            <person name="Li Q."/>
            <person name="Li C."/>
            <person name="Zhang P."/>
            <person name="Huang Z."/>
            <person name="Berger S.L."/>
            <person name="Reinberg D."/>
            <person name="Wang J."/>
            <person name="Liebig J."/>
        </authorList>
    </citation>
    <scope>NUCLEOTIDE SEQUENCE [LARGE SCALE GENOMIC DNA]</scope>
    <source>
        <strain evidence="3">C129</strain>
    </source>
</reference>
<dbReference type="InterPro" id="IPR058912">
    <property type="entry name" value="HTH_animal"/>
</dbReference>
<accession>E2AMR1</accession>
<sequence length="281" mass="33924">NNYHERLRFTYEMEIDSSISFLNVKVIRSKTRLITNWFRKPTWSGRYINYYSNHPQKYKINTIYNLVDHAILLSNDCFKQENIKLVYDTLINNCFPEHIIHRHIQKRINFLNNRDHNDTIDVNPTRLNKTHFITIPYVENTSHDLYRLLRNSGFNVVYKITKKLNNLIRRGKDSLHNNDKTSVVYKLNCKDCNLSYIGQTKRHLRTRMKEHCNNIKLHETNHSVISKHRLESGHEFDWSKPNILHSEKYVRKREIAEMFFIKRFNNLINLQKDTDSLNNIY</sequence>
<dbReference type="Proteomes" id="UP000000311">
    <property type="component" value="Unassembled WGS sequence"/>
</dbReference>
<dbReference type="InterPro" id="IPR000305">
    <property type="entry name" value="GIY-YIG_endonuc"/>
</dbReference>
<dbReference type="Pfam" id="PF26215">
    <property type="entry name" value="HTH_animal"/>
    <property type="match status" value="1"/>
</dbReference>
<dbReference type="OrthoDB" id="7687729at2759"/>
<dbReference type="Gene3D" id="3.40.1440.10">
    <property type="entry name" value="GIY-YIG endonuclease"/>
    <property type="match status" value="1"/>
</dbReference>
<name>E2AMR1_CAMFO</name>
<dbReference type="InParanoid" id="E2AMR1"/>
<dbReference type="STRING" id="104421.E2AMR1"/>
<gene>
    <name evidence="2" type="ORF">EAG_08762</name>
</gene>